<dbReference type="GO" id="GO:0005634">
    <property type="term" value="C:nucleus"/>
    <property type="evidence" value="ECO:0007669"/>
    <property type="project" value="TreeGrafter"/>
</dbReference>
<evidence type="ECO:0000256" key="1">
    <source>
        <dbReference type="ARBA" id="ARBA00010098"/>
    </source>
</evidence>
<dbReference type="Proteomes" id="UP000504615">
    <property type="component" value="Unplaced"/>
</dbReference>
<dbReference type="PANTHER" id="PTHR12790:SF0">
    <property type="entry name" value="RNA POLYMERASE I-SPECIFIC TRANSCRIPTION INITIATION FACTOR RRN3-RELATED"/>
    <property type="match status" value="1"/>
</dbReference>
<dbReference type="GeneID" id="105423415"/>
<name>A0A6I9VWR7_9HYME</name>
<dbReference type="InterPro" id="IPR007991">
    <property type="entry name" value="RNA_pol_I_trans_ini_fac_RRN3"/>
</dbReference>
<dbReference type="RefSeq" id="XP_011631460.1">
    <property type="nucleotide sequence ID" value="XM_011633158.2"/>
</dbReference>
<dbReference type="PANTHER" id="PTHR12790">
    <property type="entry name" value="TRANSCRIPTION INITIATION FACTOR IA RRN3"/>
    <property type="match status" value="1"/>
</dbReference>
<dbReference type="Pfam" id="PF05327">
    <property type="entry name" value="RRN3"/>
    <property type="match status" value="1"/>
</dbReference>
<evidence type="ECO:0000313" key="3">
    <source>
        <dbReference type="RefSeq" id="XP_011631460.1"/>
    </source>
</evidence>
<sequence length="555" mass="64486">MSVVSSRVNSVSSILKVSGVRSQFIKQPSKVYFKLPKDVKNILCNYMKDNGIKDYEKLIYSLKEGAIKDSDLTEFLTETRQCISLLDVRYESFVQALLQIEWTNRLPEVISTYKLFVQDLVCMQTLHINIVIKRLVELFKPVKDNNIEHEAGQLKSEDLERLNHIHDILHKILEVVPMSSKVLLQSLVSQFPYIVHGTYTHEVYIYALLQILNYAPQLRSDILVFIINRLMMLDVNVPREEASKNEEDNVLDDYTSYNNGTADNDNLTTVNNDTDKRKIIHSAERTMDTCMELFLKYMHEFCFINNVLQIDNLRTLYFDIICAFEAVILPTHASQYVQYIMFYICSFRPVITETFTNWLWRKVIDPNVAQVLRQTSVCYLSSLYSTASFISPGSVKIMMTNLLLWIHKYITSEENSEYVDDDPEPHVLFYSVCQAFFRLFVARFKHFVDSKSGILFLQNLNISTIITCKLNPLKMCDAKIIRDFADITSTYQLAYCYTVIENNERNELPVFGMKTHMPVLVPNYFPFESYTLEHSGRRIAPLFCNNTTVDSQSVK</sequence>
<organism evidence="2 3">
    <name type="scientific">Pogonomyrmex barbatus</name>
    <name type="common">red harvester ant</name>
    <dbReference type="NCBI Taxonomy" id="144034"/>
    <lineage>
        <taxon>Eukaryota</taxon>
        <taxon>Metazoa</taxon>
        <taxon>Ecdysozoa</taxon>
        <taxon>Arthropoda</taxon>
        <taxon>Hexapoda</taxon>
        <taxon>Insecta</taxon>
        <taxon>Pterygota</taxon>
        <taxon>Neoptera</taxon>
        <taxon>Endopterygota</taxon>
        <taxon>Hymenoptera</taxon>
        <taxon>Apocrita</taxon>
        <taxon>Aculeata</taxon>
        <taxon>Formicoidea</taxon>
        <taxon>Formicidae</taxon>
        <taxon>Myrmicinae</taxon>
        <taxon>Pogonomyrmex</taxon>
    </lineage>
</organism>
<dbReference type="GO" id="GO:0001181">
    <property type="term" value="F:RNA polymerase I general transcription initiation factor activity"/>
    <property type="evidence" value="ECO:0007669"/>
    <property type="project" value="InterPro"/>
</dbReference>
<keyword evidence="3" id="KW-0648">Protein biosynthesis</keyword>
<dbReference type="GO" id="GO:0003743">
    <property type="term" value="F:translation initiation factor activity"/>
    <property type="evidence" value="ECO:0007669"/>
    <property type="project" value="UniProtKB-KW"/>
</dbReference>
<dbReference type="CTD" id="35454"/>
<proteinExistence type="inferred from homology"/>
<reference evidence="3" key="1">
    <citation type="submission" date="2025-08" db="UniProtKB">
        <authorList>
            <consortium name="RefSeq"/>
        </authorList>
    </citation>
    <scope>IDENTIFICATION</scope>
</reference>
<comment type="similarity">
    <text evidence="1">Belongs to the RRN3 family.</text>
</comment>
<dbReference type="AlphaFoldDB" id="A0A6I9VWR7"/>
<protein>
    <submittedName>
        <fullName evidence="3">RNA polymerase I-specific transcription initiation factor RRN3</fullName>
    </submittedName>
</protein>
<dbReference type="OrthoDB" id="26970at2759"/>
<dbReference type="GO" id="GO:0006361">
    <property type="term" value="P:transcription initiation at RNA polymerase I promoter"/>
    <property type="evidence" value="ECO:0007669"/>
    <property type="project" value="InterPro"/>
</dbReference>
<keyword evidence="3" id="KW-0396">Initiation factor</keyword>
<gene>
    <name evidence="3" type="primary">LOC105423415</name>
</gene>
<dbReference type="KEGG" id="pbar:105423415"/>
<dbReference type="GO" id="GO:0001042">
    <property type="term" value="F:RNA polymerase I core binding"/>
    <property type="evidence" value="ECO:0007669"/>
    <property type="project" value="TreeGrafter"/>
</dbReference>
<evidence type="ECO:0000313" key="2">
    <source>
        <dbReference type="Proteomes" id="UP000504615"/>
    </source>
</evidence>
<keyword evidence="2" id="KW-1185">Reference proteome</keyword>
<accession>A0A6I9VWR7</accession>